<sequence length="75" mass="8415">NMKFSNDSVLITIFFLMKLSGFSCTAGNWDGFWGHGTSENDKSWKPRLRVVLILGAGCSASFDDYKLEHECASYL</sequence>
<accession>A0A061RNM6</accession>
<evidence type="ECO:0000256" key="1">
    <source>
        <dbReference type="SAM" id="SignalP"/>
    </source>
</evidence>
<proteinExistence type="predicted"/>
<dbReference type="EMBL" id="GBEZ01012298">
    <property type="protein sequence ID" value="JAC73573.1"/>
    <property type="molecule type" value="Transcribed_RNA"/>
</dbReference>
<organism evidence="2">
    <name type="scientific">Tetraselmis sp. GSL018</name>
    <dbReference type="NCBI Taxonomy" id="582737"/>
    <lineage>
        <taxon>Eukaryota</taxon>
        <taxon>Viridiplantae</taxon>
        <taxon>Chlorophyta</taxon>
        <taxon>core chlorophytes</taxon>
        <taxon>Chlorodendrophyceae</taxon>
        <taxon>Chlorodendrales</taxon>
        <taxon>Chlorodendraceae</taxon>
        <taxon>Tetraselmis</taxon>
    </lineage>
</organism>
<feature type="chain" id="PRO_5001605905" evidence="1">
    <location>
        <begin position="22"/>
        <end position="75"/>
    </location>
</feature>
<dbReference type="AlphaFoldDB" id="A0A061RNM6"/>
<feature type="non-terminal residue" evidence="2">
    <location>
        <position position="1"/>
    </location>
</feature>
<name>A0A061RNM6_9CHLO</name>
<feature type="signal peptide" evidence="1">
    <location>
        <begin position="1"/>
        <end position="21"/>
    </location>
</feature>
<evidence type="ECO:0000313" key="2">
    <source>
        <dbReference type="EMBL" id="JAC73573.1"/>
    </source>
</evidence>
<feature type="non-terminal residue" evidence="2">
    <location>
        <position position="75"/>
    </location>
</feature>
<protein>
    <submittedName>
        <fullName evidence="2">Uncharacterized protein</fullName>
    </submittedName>
</protein>
<gene>
    <name evidence="2" type="ORF">TSPGSL018_28528</name>
</gene>
<reference evidence="2" key="1">
    <citation type="submission" date="2014-05" db="EMBL/GenBank/DDBJ databases">
        <title>The transcriptome of the halophilic microalga Tetraselmis sp. GSL018 isolated from the Great Salt Lake, Utah.</title>
        <authorList>
            <person name="Jinkerson R.E."/>
            <person name="D'Adamo S."/>
            <person name="Posewitz M.C."/>
        </authorList>
    </citation>
    <scope>NUCLEOTIDE SEQUENCE</scope>
    <source>
        <strain evidence="2">GSL018</strain>
    </source>
</reference>
<keyword evidence="1" id="KW-0732">Signal</keyword>